<sequence length="241" mass="24362">MTGRLVRGELINILTTRTPLVFAAASVALTAANVLIVTLASGTLDEVGEKEEALSGMPILLLLLGAVGVAGEFRHRTAAPAALASGASRERLLLARATAYAIVSLVVGSAMVAVSLGAGLPLLARQPGPGLSAREATAVAVGLLTSSVLATMIGVAVGALVRNQVLAAAGALILTFVVNPLLDLVRQDASDYTPFGAVGVLTRMSHGPDRLSLTAAAIVLGAWTVGLMCAALAGERRRDLA</sequence>
<dbReference type="Proteomes" id="UP000032545">
    <property type="component" value="Unassembled WGS sequence"/>
</dbReference>
<proteinExistence type="predicted"/>
<feature type="transmembrane region" description="Helical" evidence="1">
    <location>
        <begin position="211"/>
        <end position="233"/>
    </location>
</feature>
<dbReference type="RefSeq" id="WP_044885856.1">
    <property type="nucleotide sequence ID" value="NZ_JYFN01000024.1"/>
</dbReference>
<dbReference type="OrthoDB" id="3217711at2"/>
<gene>
    <name evidence="2" type="ORF">FF36_03243</name>
</gene>
<keyword evidence="3" id="KW-1185">Reference proteome</keyword>
<reference evidence="2 3" key="2">
    <citation type="journal article" date="2016" name="Genome Announc.">
        <title>Permanent Draft Genome Sequences for Two Variants of Frankia sp. Strain CpI1, the First Frankia Strain Isolated from Root Nodules of Comptonia peregrina.</title>
        <authorList>
            <person name="Oshone R."/>
            <person name="Hurst S.G.IV."/>
            <person name="Abebe-Akele F."/>
            <person name="Simpson S."/>
            <person name="Morris K."/>
            <person name="Thomas W.K."/>
            <person name="Tisa L.S."/>
        </authorList>
    </citation>
    <scope>NUCLEOTIDE SEQUENCE [LARGE SCALE GENOMIC DNA]</scope>
    <source>
        <strain evidence="3">CpI1-S</strain>
    </source>
</reference>
<keyword evidence="1" id="KW-0472">Membrane</keyword>
<evidence type="ECO:0000256" key="1">
    <source>
        <dbReference type="SAM" id="Phobius"/>
    </source>
</evidence>
<evidence type="ECO:0000313" key="2">
    <source>
        <dbReference type="EMBL" id="KJE22371.1"/>
    </source>
</evidence>
<feature type="transmembrane region" description="Helical" evidence="1">
    <location>
        <begin position="53"/>
        <end position="73"/>
    </location>
</feature>
<dbReference type="PATRIC" id="fig|1502723.3.peg.2654"/>
<name>A0A0D8BDW0_9ACTN</name>
<dbReference type="EMBL" id="JYFN01000024">
    <property type="protein sequence ID" value="KJE22371.1"/>
    <property type="molecule type" value="Genomic_DNA"/>
</dbReference>
<organism evidence="2 3">
    <name type="scientific">Frankia torreyi</name>
    <dbReference type="NCBI Taxonomy" id="1856"/>
    <lineage>
        <taxon>Bacteria</taxon>
        <taxon>Bacillati</taxon>
        <taxon>Actinomycetota</taxon>
        <taxon>Actinomycetes</taxon>
        <taxon>Frankiales</taxon>
        <taxon>Frankiaceae</taxon>
        <taxon>Frankia</taxon>
    </lineage>
</organism>
<reference evidence="3" key="1">
    <citation type="submission" date="2015-02" db="EMBL/GenBank/DDBJ databases">
        <title>Draft Genome of Frankia sp. CpI1-S.</title>
        <authorList>
            <person name="Oshone R.T."/>
            <person name="Ngom M."/>
            <person name="Ghodhbane-Gtari F."/>
            <person name="Gtari M."/>
            <person name="Morris K."/>
            <person name="Thomas K."/>
            <person name="Sen A."/>
            <person name="Tisa L.S."/>
        </authorList>
    </citation>
    <scope>NUCLEOTIDE SEQUENCE [LARGE SCALE GENOMIC DNA]</scope>
    <source>
        <strain evidence="3">CpI1-S</strain>
    </source>
</reference>
<keyword evidence="1" id="KW-1133">Transmembrane helix</keyword>
<feature type="transmembrane region" description="Helical" evidence="1">
    <location>
        <begin position="20"/>
        <end position="41"/>
    </location>
</feature>
<keyword evidence="1" id="KW-0812">Transmembrane</keyword>
<accession>A0A0D8BDW0</accession>
<protein>
    <submittedName>
        <fullName evidence="2">ABC-2 family transporter protein</fullName>
    </submittedName>
</protein>
<feature type="transmembrane region" description="Helical" evidence="1">
    <location>
        <begin position="93"/>
        <end position="116"/>
    </location>
</feature>
<feature type="transmembrane region" description="Helical" evidence="1">
    <location>
        <begin position="165"/>
        <end position="182"/>
    </location>
</feature>
<comment type="caution">
    <text evidence="2">The sequence shown here is derived from an EMBL/GenBank/DDBJ whole genome shotgun (WGS) entry which is preliminary data.</text>
</comment>
<feature type="transmembrane region" description="Helical" evidence="1">
    <location>
        <begin position="136"/>
        <end position="158"/>
    </location>
</feature>
<evidence type="ECO:0000313" key="3">
    <source>
        <dbReference type="Proteomes" id="UP000032545"/>
    </source>
</evidence>
<dbReference type="AlphaFoldDB" id="A0A0D8BDW0"/>